<accession>A0A7U9KPC2</accession>
<dbReference type="AlphaFoldDB" id="A0A7U9KPC2"/>
<evidence type="ECO:0000313" key="2">
    <source>
        <dbReference type="EMBL" id="GCD32372.1"/>
    </source>
</evidence>
<feature type="region of interest" description="Disordered" evidence="1">
    <location>
        <begin position="61"/>
        <end position="82"/>
    </location>
</feature>
<comment type="caution">
    <text evidence="2">The sequence shown here is derived from an EMBL/GenBank/DDBJ whole genome shotgun (WGS) entry which is preliminary data.</text>
</comment>
<name>A0A7U9KPC2_9ACTN</name>
<proteinExistence type="predicted"/>
<evidence type="ECO:0000256" key="1">
    <source>
        <dbReference type="SAM" id="MobiDB-lite"/>
    </source>
</evidence>
<sequence length="82" mass="9057">MIAHEYRVKGARAIGAHPGERGPFGPYGGDNEHQEDEDAPRRTLLSGRTLAPPWALRSHRVATPLRPAEPSSIDRQHFSGYS</sequence>
<reference evidence="2 3" key="1">
    <citation type="submission" date="2018-11" db="EMBL/GenBank/DDBJ databases">
        <title>Whole genome sequence of Streptomyces chrestomyceticus NBRC 13444(T).</title>
        <authorList>
            <person name="Komaki H."/>
            <person name="Tamura T."/>
        </authorList>
    </citation>
    <scope>NUCLEOTIDE SEQUENCE [LARGE SCALE GENOMIC DNA]</scope>
    <source>
        <strain evidence="2 3">NBRC 13444</strain>
    </source>
</reference>
<dbReference type="Proteomes" id="UP000287830">
    <property type="component" value="Unassembled WGS sequence"/>
</dbReference>
<dbReference type="EMBL" id="BHZC01000001">
    <property type="protein sequence ID" value="GCD32372.1"/>
    <property type="molecule type" value="Genomic_DNA"/>
</dbReference>
<organism evidence="2 3">
    <name type="scientific">Streptomyces chrestomyceticus JCM 4735</name>
    <dbReference type="NCBI Taxonomy" id="1306181"/>
    <lineage>
        <taxon>Bacteria</taxon>
        <taxon>Bacillati</taxon>
        <taxon>Actinomycetota</taxon>
        <taxon>Actinomycetes</taxon>
        <taxon>Kitasatosporales</taxon>
        <taxon>Streptomycetaceae</taxon>
        <taxon>Streptomyces</taxon>
    </lineage>
</organism>
<feature type="compositionally biased region" description="Basic and acidic residues" evidence="1">
    <location>
        <begin position="72"/>
        <end position="82"/>
    </location>
</feature>
<feature type="region of interest" description="Disordered" evidence="1">
    <location>
        <begin position="1"/>
        <end position="42"/>
    </location>
</feature>
<evidence type="ECO:0000313" key="3">
    <source>
        <dbReference type="Proteomes" id="UP000287830"/>
    </source>
</evidence>
<gene>
    <name evidence="2" type="ORF">OEIGOIKO_00084</name>
</gene>
<protein>
    <submittedName>
        <fullName evidence="2">Uncharacterized protein</fullName>
    </submittedName>
</protein>